<dbReference type="InterPro" id="IPR037187">
    <property type="entry name" value="DnaK_N"/>
</dbReference>
<dbReference type="Pfam" id="PF01258">
    <property type="entry name" value="zf-dskA_traR"/>
    <property type="match status" value="1"/>
</dbReference>
<name>A0ABU1UPR2_9ACTN</name>
<comment type="caution">
    <text evidence="7">The sequence shown here is derived from an EMBL/GenBank/DDBJ whole genome shotgun (WGS) entry which is preliminary data.</text>
</comment>
<reference evidence="7 8" key="1">
    <citation type="submission" date="2023-07" db="EMBL/GenBank/DDBJ databases">
        <title>Sorghum-associated microbial communities from plants grown in Nebraska, USA.</title>
        <authorList>
            <person name="Schachtman D."/>
        </authorList>
    </citation>
    <scope>NUCLEOTIDE SEQUENCE [LARGE SCALE GENOMIC DNA]</scope>
    <source>
        <strain evidence="7 8">BE248</strain>
    </source>
</reference>
<dbReference type="PROSITE" id="PS51128">
    <property type="entry name" value="ZF_DKSA_2"/>
    <property type="match status" value="1"/>
</dbReference>
<evidence type="ECO:0000256" key="4">
    <source>
        <dbReference type="PROSITE-ProRule" id="PRU00510"/>
    </source>
</evidence>
<accession>A0ABU1UPR2</accession>
<evidence type="ECO:0000313" key="7">
    <source>
        <dbReference type="EMBL" id="MDR7087145.1"/>
    </source>
</evidence>
<dbReference type="InterPro" id="IPR020458">
    <property type="entry name" value="Znf_DskA_TraR_CS"/>
</dbReference>
<organism evidence="7 8">
    <name type="scientific">Aeromicrobium panaciterrae</name>
    <dbReference type="NCBI Taxonomy" id="363861"/>
    <lineage>
        <taxon>Bacteria</taxon>
        <taxon>Bacillati</taxon>
        <taxon>Actinomycetota</taxon>
        <taxon>Actinomycetes</taxon>
        <taxon>Propionibacteriales</taxon>
        <taxon>Nocardioidaceae</taxon>
        <taxon>Aeromicrobium</taxon>
    </lineage>
</organism>
<evidence type="ECO:0000256" key="2">
    <source>
        <dbReference type="ARBA" id="ARBA00022771"/>
    </source>
</evidence>
<protein>
    <submittedName>
        <fullName evidence="7">DnaK suppressor protein</fullName>
    </submittedName>
</protein>
<feature type="zinc finger region" description="dksA C4-type" evidence="4">
    <location>
        <begin position="102"/>
        <end position="126"/>
    </location>
</feature>
<dbReference type="EMBL" id="JAVDWH010000001">
    <property type="protein sequence ID" value="MDR7087145.1"/>
    <property type="molecule type" value="Genomic_DNA"/>
</dbReference>
<evidence type="ECO:0000313" key="8">
    <source>
        <dbReference type="Proteomes" id="UP001257739"/>
    </source>
</evidence>
<dbReference type="SUPFAM" id="SSF109635">
    <property type="entry name" value="DnaK suppressor protein DksA, alpha-hairpin domain"/>
    <property type="match status" value="1"/>
</dbReference>
<evidence type="ECO:0000259" key="6">
    <source>
        <dbReference type="Pfam" id="PF01258"/>
    </source>
</evidence>
<evidence type="ECO:0000256" key="3">
    <source>
        <dbReference type="ARBA" id="ARBA00022833"/>
    </source>
</evidence>
<keyword evidence="8" id="KW-1185">Reference proteome</keyword>
<evidence type="ECO:0000256" key="1">
    <source>
        <dbReference type="ARBA" id="ARBA00022723"/>
    </source>
</evidence>
<sequence>MPNTKLAVRADEKPWTAAEAKAVRAELESDLTRLRGELDQSARELQDLLRDGVDGAGNDQADVGSKGLERDAEMSLAANQRELLQQTEKALDRLDKGVYGQCEVCGEAIGKMRLMAFPRATLCMTCKQREERR</sequence>
<dbReference type="InterPro" id="IPR000962">
    <property type="entry name" value="Znf_DskA_TraR"/>
</dbReference>
<dbReference type="SUPFAM" id="SSF57716">
    <property type="entry name" value="Glucocorticoid receptor-like (DNA-binding domain)"/>
    <property type="match status" value="1"/>
</dbReference>
<dbReference type="PANTHER" id="PTHR33823">
    <property type="entry name" value="RNA POLYMERASE-BINDING TRANSCRIPTION FACTOR DKSA-RELATED"/>
    <property type="match status" value="1"/>
</dbReference>
<proteinExistence type="predicted"/>
<dbReference type="PANTHER" id="PTHR33823:SF2">
    <property type="entry name" value="RNA POLYMERASE-BINDING TRANSCRIPTION FACTOR DKSA"/>
    <property type="match status" value="1"/>
</dbReference>
<dbReference type="Gene3D" id="1.20.120.910">
    <property type="entry name" value="DksA, coiled-coil domain"/>
    <property type="match status" value="1"/>
</dbReference>
<evidence type="ECO:0000256" key="5">
    <source>
        <dbReference type="SAM" id="Coils"/>
    </source>
</evidence>
<keyword evidence="1" id="KW-0479">Metal-binding</keyword>
<keyword evidence="3" id="KW-0862">Zinc</keyword>
<dbReference type="PROSITE" id="PS01102">
    <property type="entry name" value="ZF_DKSA_1"/>
    <property type="match status" value="1"/>
</dbReference>
<feature type="domain" description="Zinc finger DksA/TraR C4-type" evidence="6">
    <location>
        <begin position="98"/>
        <end position="132"/>
    </location>
</feature>
<gene>
    <name evidence="7" type="ORF">J2X11_001984</name>
</gene>
<dbReference type="RefSeq" id="WP_309970253.1">
    <property type="nucleotide sequence ID" value="NZ_JAVDWH010000001.1"/>
</dbReference>
<dbReference type="Proteomes" id="UP001257739">
    <property type="component" value="Unassembled WGS sequence"/>
</dbReference>
<keyword evidence="2" id="KW-0863">Zinc-finger</keyword>
<keyword evidence="5" id="KW-0175">Coiled coil</keyword>
<feature type="coiled-coil region" evidence="5">
    <location>
        <begin position="17"/>
        <end position="51"/>
    </location>
</feature>